<evidence type="ECO:0000313" key="2">
    <source>
        <dbReference type="EMBL" id="EYC44751.1"/>
    </source>
</evidence>
<sequence length="182" mass="20704">MLPLLLLLLLSNPSLHLTSRFKRLSAYDPANLLLSHKGDDVPKYRIRPFRPKLSVTLAEEARSTKVNGKQVPLWLGDGFVRIPKRPVVSTAQVIPSSAEQNVEVHFGGGPRPHYPYPRVPAPYRPRRIRTTTFPPVMLTLGPGRIPPPRRPFEVETSLVPSRFPKFDRDALIVFKKKKRLHI</sequence>
<gene>
    <name evidence="2" type="primary">Acey_s0451.g1693</name>
    <name evidence="2" type="ORF">Y032_0451g1693</name>
</gene>
<evidence type="ECO:0000256" key="1">
    <source>
        <dbReference type="SAM" id="SignalP"/>
    </source>
</evidence>
<dbReference type="AlphaFoldDB" id="A0A016WYT7"/>
<dbReference type="OrthoDB" id="5868463at2759"/>
<comment type="caution">
    <text evidence="2">The sequence shown here is derived from an EMBL/GenBank/DDBJ whole genome shotgun (WGS) entry which is preliminary data.</text>
</comment>
<reference evidence="3" key="1">
    <citation type="journal article" date="2015" name="Nat. Genet.">
        <title>The genome and transcriptome of the zoonotic hookworm Ancylostoma ceylanicum identify infection-specific gene families.</title>
        <authorList>
            <person name="Schwarz E.M."/>
            <person name="Hu Y."/>
            <person name="Antoshechkin I."/>
            <person name="Miller M.M."/>
            <person name="Sternberg P.W."/>
            <person name="Aroian R.V."/>
        </authorList>
    </citation>
    <scope>NUCLEOTIDE SEQUENCE</scope>
    <source>
        <strain evidence="3">HY135</strain>
    </source>
</reference>
<feature type="chain" id="PRO_5001492175" evidence="1">
    <location>
        <begin position="19"/>
        <end position="182"/>
    </location>
</feature>
<protein>
    <submittedName>
        <fullName evidence="2">Uncharacterized protein</fullName>
    </submittedName>
</protein>
<evidence type="ECO:0000313" key="3">
    <source>
        <dbReference type="Proteomes" id="UP000024635"/>
    </source>
</evidence>
<organism evidence="2 3">
    <name type="scientific">Ancylostoma ceylanicum</name>
    <dbReference type="NCBI Taxonomy" id="53326"/>
    <lineage>
        <taxon>Eukaryota</taxon>
        <taxon>Metazoa</taxon>
        <taxon>Ecdysozoa</taxon>
        <taxon>Nematoda</taxon>
        <taxon>Chromadorea</taxon>
        <taxon>Rhabditida</taxon>
        <taxon>Rhabditina</taxon>
        <taxon>Rhabditomorpha</taxon>
        <taxon>Strongyloidea</taxon>
        <taxon>Ancylostomatidae</taxon>
        <taxon>Ancylostomatinae</taxon>
        <taxon>Ancylostoma</taxon>
    </lineage>
</organism>
<name>A0A016WYT7_9BILA</name>
<dbReference type="Proteomes" id="UP000024635">
    <property type="component" value="Unassembled WGS sequence"/>
</dbReference>
<keyword evidence="1" id="KW-0732">Signal</keyword>
<keyword evidence="3" id="KW-1185">Reference proteome</keyword>
<dbReference type="EMBL" id="JARK01000051">
    <property type="protein sequence ID" value="EYC44751.1"/>
    <property type="molecule type" value="Genomic_DNA"/>
</dbReference>
<feature type="signal peptide" evidence="1">
    <location>
        <begin position="1"/>
        <end position="18"/>
    </location>
</feature>
<proteinExistence type="predicted"/>
<accession>A0A016WYT7</accession>